<dbReference type="EMBL" id="CDMY01000395">
    <property type="protein sequence ID" value="CEM09738.1"/>
    <property type="molecule type" value="Genomic_DNA"/>
</dbReference>
<dbReference type="VEuPathDB" id="CryptoDB:Vbra_4348"/>
<gene>
    <name evidence="1" type="ORF">Vbra_4348</name>
</gene>
<name>A0A0G4FAS1_VITBC</name>
<dbReference type="AlphaFoldDB" id="A0A0G4FAS1"/>
<dbReference type="PhylomeDB" id="A0A0G4FAS1"/>
<reference evidence="1 2" key="1">
    <citation type="submission" date="2014-11" db="EMBL/GenBank/DDBJ databases">
        <authorList>
            <person name="Zhu J."/>
            <person name="Qi W."/>
            <person name="Song R."/>
        </authorList>
    </citation>
    <scope>NUCLEOTIDE SEQUENCE [LARGE SCALE GENOMIC DNA]</scope>
</reference>
<dbReference type="Proteomes" id="UP000041254">
    <property type="component" value="Unassembled WGS sequence"/>
</dbReference>
<organism evidence="1 2">
    <name type="scientific">Vitrella brassicaformis (strain CCMP3155)</name>
    <dbReference type="NCBI Taxonomy" id="1169540"/>
    <lineage>
        <taxon>Eukaryota</taxon>
        <taxon>Sar</taxon>
        <taxon>Alveolata</taxon>
        <taxon>Colpodellida</taxon>
        <taxon>Vitrellaceae</taxon>
        <taxon>Vitrella</taxon>
    </lineage>
</organism>
<proteinExistence type="predicted"/>
<accession>A0A0G4FAS1</accession>
<sequence>MLQYRFEAVGGFTYSPAVVVDRRVRRGHFDRIMTRSPHTPLNGCSNVAAWEAVSGQCGQVHVLTTAADPFIAWISFDIPPGNNQNVHVTISTGEAPAAGVPHDAPFAHRFPLTAAKARRVFGPIAAIVLYGEAP</sequence>
<evidence type="ECO:0000313" key="2">
    <source>
        <dbReference type="Proteomes" id="UP000041254"/>
    </source>
</evidence>
<dbReference type="InParanoid" id="A0A0G4FAS1"/>
<keyword evidence="2" id="KW-1185">Reference proteome</keyword>
<evidence type="ECO:0000313" key="1">
    <source>
        <dbReference type="EMBL" id="CEM09738.1"/>
    </source>
</evidence>
<protein>
    <submittedName>
        <fullName evidence="1">Uncharacterized protein</fullName>
    </submittedName>
</protein>